<keyword evidence="4" id="KW-1185">Reference proteome</keyword>
<dbReference type="Pfam" id="PF13332">
    <property type="entry name" value="Fil_haemagg_2"/>
    <property type="match status" value="2"/>
</dbReference>
<dbReference type="InterPro" id="IPR025157">
    <property type="entry name" value="Hemagglutinin_rpt"/>
</dbReference>
<dbReference type="Proteomes" id="UP001183127">
    <property type="component" value="Chromosome"/>
</dbReference>
<evidence type="ECO:0000259" key="2">
    <source>
        <dbReference type="SMART" id="SM00912"/>
    </source>
</evidence>
<name>A0ABY9QX04_9PSED</name>
<dbReference type="InterPro" id="IPR010069">
    <property type="entry name" value="CdiA_FHA1_rpt"/>
</dbReference>
<dbReference type="SUPFAM" id="SSF51126">
    <property type="entry name" value="Pectin lyase-like"/>
    <property type="match status" value="1"/>
</dbReference>
<dbReference type="InterPro" id="IPR011050">
    <property type="entry name" value="Pectin_lyase_fold/virulence"/>
</dbReference>
<dbReference type="GeneID" id="51821227"/>
<evidence type="ECO:0000313" key="3">
    <source>
        <dbReference type="EMBL" id="WMW07606.1"/>
    </source>
</evidence>
<dbReference type="SMART" id="SM00912">
    <property type="entry name" value="Haemagg_act"/>
    <property type="match status" value="1"/>
</dbReference>
<dbReference type="Pfam" id="PF04830">
    <property type="entry name" value="DUF637"/>
    <property type="match status" value="1"/>
</dbReference>
<dbReference type="NCBIfam" id="TIGR01731">
    <property type="entry name" value="fil_hemag_20aa"/>
    <property type="match status" value="49"/>
</dbReference>
<feature type="domain" description="Filamentous haemagglutinin FhaB/tRNA nuclease CdiA-like TPS" evidence="2">
    <location>
        <begin position="65"/>
        <end position="186"/>
    </location>
</feature>
<dbReference type="InterPro" id="IPR008619">
    <property type="entry name" value="Filamentous_hemagglutn_rpt"/>
</dbReference>
<dbReference type="InterPro" id="IPR012334">
    <property type="entry name" value="Pectin_lyas_fold"/>
</dbReference>
<evidence type="ECO:0000313" key="4">
    <source>
        <dbReference type="Proteomes" id="UP001183127"/>
    </source>
</evidence>
<sequence>MDVRLFAFLARQRSAEIQPRAHFCGLPKRGLAFLLANVMFWQPLWAQAAEGIAVSGAGTSLGLAGNGVPIVNIATPNGSGLSHNQFSDYNVGQQGLILNNATARTQATQLGGIILGNPNLQGQAASTIINEVNGANASQLRGYTEVAGQSAKVIVANAHGIACDGCGFINTPQATLTTGKPVIENGQLSRYQVDQGHIAIEGAGVNASNVDSFELIARSTKINAEIQARNLAIVAGRNDVDARTLTATARQDDGSVKPTLAIDSSALGGMYAGAVRLVGTEAGVGVRLDGRMIASGGDIQLDANGQLSMAQASAASDVRVQAAGIDAQGPVHAGQTLQMDSRADLVNRAGLTAVGQVRLDASGQLSNLGGVQAGIRADGSRAADADLKIDAGAVDNHNQRLIASRDLTLTSADRLNNQGGSLSAGRDVNIKAVTLDNRQQGKVIADGRMTLGGGQLFNGDGGKVTSQGALSATWALLDNQSGELSGLDALALNLGSLDNRNGRVLANRGITVTSQGLIDNRAGRIDSQGTLELTAQVLDNSQGGLARGQTLDLAITQAVDNRQGTLAAGKVLTLKAASLDNREQGKLLSDGTLTTGITGLLDNQGQGLASGLGATRIEAGRVDNRGGRLVGKDLLTLEGQHWDNRGGKIEATGALTLTVDNLDNRDQGLVSGQAWVRYNGNELLNQLGIFGARGNLTLVAAHLNNSGGSLTSGGDLDGRVARVEQLGGKLSADGELTLRGSSLVNRQGAVVGAGQGMRLTVGNVDNRGGELSTAKALSLTGEHLDNSAGQVLADTALTLTVAEVINRAQGLLRGKGQLTLDGQTLDNRDGRLSGEQGARLRLGQALSNGKGLLTSEGDLDIGAASLDNTDGELTSAGTLTLATTGEVGNLRGSVTADGTLDLRSASLDNRAGEIGSQGAIDIVTGALDNRDNGHVVGNDRLTIKAGQVRNAGRDSRIDSDGAMVLTASGLDQQAGRLLSKTSITLDLGQGTLTNHGLVKAPTLVLNNLGKVDNQHGEITSPQGFTLAATSLDNQQGRLLSEQALIVRIAQAVANTKGLISAKGLDLQAASLDNHEGIASSRASLVLTIDQRLDNRQGTLVGDTSGHLSAKTLDNAKGKISGKGYLQIEADTLVNAAGSLVGLEQLRIKGTQLDNREAGLLGSNGTMTLDVDQVDNRGGEISGKAAVSVTGTQLENSDGGQLVVGTGLTLALQQLLNRRDGRIEAQTGLTLTGQTLDNDGGHLASQQDLALTLTGAALNRLGLISAEGQLTLKALRLDNDTGTLTSAGSLRLTTEDDLSNKGGKLLSDSGITLTSASFDNTDKGVLSGKGALRLTTGHLDNSRQGSIGGDSTLVVQAGQLDNRDGGRVGSHEDLTATITGLDQQGGKLFSDRSVHLDLGHGHLDNRGGLINAPLLVLDNLKTVANQAGEISSDQAFTLTAEQLDNNDGRLLGNQGLLLRVSQRLDNLKGLIGAHSLEVHAGVLDNSGGTLNSQSGMTLTVDGLLRNRGLVEARDALTLASLGLDNQGGKLLGSAIALDLGGASLDNGKGLISTAGQLTLDHLGMLDNQAGELSTAQGLRFDATGVDNRGGKLISEQKLTLNSGVIDNQGGLISGWQGLKVIGQSLDNRQQGTLSSRFGAVQADVTGALRNSAGGALVAQQRLDVTAASLDNSAKGVLSSAGAQHLTVGGTLDNRDGGLIDAGERLDIDTQSLDNRGGRVASRQALSLTGASLDNSDGSLATEDALSLDLLGDLLNQRGKLYSGKALLVQRASLIDNQGGQVASQGLLKLIATRVDNSLRGTLAANGQLVVNSTGVLSNAGDGLIYSQQGDVSLQAASLGNSKGTVQAKGAINVQTTADVDNQGGKLIAQDGALDVAAASIDNRGGILASLKQSLGVRTTGVLRNGSDANGQRGTIQALSLDLQSAMLDNHGGRMAATSGDALIRTGELDNRDGALSAGGLLKLDGASLRNGGDARGEMLGQRIEMVLSGALDNRGGIIESASTLDITAASLDNRQGQLRALGGADTSRFQIGGVLDNRDGKLETANRNLALAAGDLLNANGTILHVGLGDFGISSQQVMAAGGRLSTRGTLTLNADSWTNSSVLQAGTLKLNVGTFNQTASGQLLATNALIGSGGNWHNDGLIASDGSFSLTLSGRFSGDGRLASLADMTLSAAQMNLGRAGSIAGGGNVGIDIAGQLINEGRLSAASDLTLRAAGITNHGAIAASRDLVLTADTVLNEQAADGSRGFLFSGRDMAIRAGDFTNRYADVYSLGNLLVAGVAPGSAAAKVLNSSGTIEAGVDIDLQASSFVNERNKFRATESITGGYMTIWCVQHCGSSGWVRGPVFVYKTESTVVHEDSPMATLVAGHDLDFNGGTFSNSRSVVSAGNDLTLTAGTITNEGTRSSSGTSKREIGAGSKIPSRYFNQLIAEVDAYNQAHPQSGPFDEAAFKALLAKFDVAYFYDRDKESTLQNDGQFIAPAIIQAGGMAKLNATYDINNVVVQHSSSSLSNKAFNTQVSSATPPTVVRLNAQLPPDLAHKQVDPTALPGFSLPVGQNGLFRLSGQGNNTANGLAPQWTLGNASLAVTQRQALAGSHSGSLQALDATTSTLSEQQIERVAHLGSAPAGKASAIGVYAPVGTAVDATQGRGSEPLVGTPAQVPGITRMPDTQYTSQPHKYLIETNPVLTELKQFMSSDYLLGNLGYDPDKSWKRLGDGFYEQRLIQQAVVARTGQQFIDGQTSGEQLYKQLMDNAVRSKTELNLSLGVGLTSAQVAALTHDIVWLEEREFGGEKVLAPVLYLAHANNRLGPDGALIAGQDMQLLAGRNLDNVGTLHATRGLSAVVGNDLENAGLIESGGRLDLLAGNNMVNHAGGIITGRDVSVTTLSGDLINQRDRTRITHDYGVYQQQSDYLDSAARIEAGNDLLVNVGRDLLNGGSVLQAGRDLNVSTGRDIVISATERADHLEKNGRQLNGTVRQSVSQLGAGRDVTLKAGRDFAAIAGEIEAKRDIAIDAVGDMTLASAADEDHFYSKSKKLTIQEDHVRQVGTQLIAGGDVSLRTGEDMKLVSSSVTAGDAAYLYAGGDIELLAETDSDYSLYDKKSKGSWGKKKTQRDEVTDVRHVGSEITTGGDLTLESGGDQRYQAAKLESGKDLTLESGGEIAFEGVKDLHQESHEKSKSSMAWTSMKGKGSTDETLRQSELIAQGQLAIRAAGKINIDIKQVDQQTVSQTIDAMVAAEPGLAWLKDAETRGDVDWRLVKEVHESWKYNQSSLGAAPALIISIIASFYLGPLAGAFASNLAVGTINGGGDLGAGLKSATSMQAIKGYATQWATGMALGKLDSLVSGWNTNGALILTKSGVNNPGYTSQMLSLDNIGQNLLRSGSHALVAGTINTAINGGSLKDNLGGALVSEGFDLLAAGSNKELGDFADSLGIDPGTASKVMMHAVLGGALAEARGGNFTSGAMAAAASEGLTSIASDKLGKYLDQRFATNDQFRVGTAQVIGVLAGALAGGDPQIASWVAGNAERYNRQLHNDDKSLATRLAARSNGRFTVGQIEEQLRLASTRDGVLNPASDIVASAGQIYDKDGHWVNTLPDTYVQVLTRPDPAVIDYIKANSDRYSWTMPPTQSDEGPAGMGAGNGRDRLSGNVLDEKGGYRTSVEIEGKVFTPRYFPCGSAECVAAGSNVDQNDPETQRWIEARNAKAISDGSLLATLLPVPGGPLLGKLLGPLLERIGVKSAAEVVGAKATLPAATDLGKVSFDAANGIGTIYSPKVTMNAGEVIFDDFAVGTSKGFIGHGPDGASELVGPLKKLLEYTQSQGAKKVTLKGYYASEEGAALGAGKVGEKFSFSFPATKEGLRDFLRGLKQ</sequence>
<dbReference type="InterPro" id="IPR008638">
    <property type="entry name" value="FhaB/CdiA-like_TPS"/>
</dbReference>
<dbReference type="RefSeq" id="WP_011535025.1">
    <property type="nucleotide sequence ID" value="NZ_CP132921.1"/>
</dbReference>
<evidence type="ECO:0000256" key="1">
    <source>
        <dbReference type="SAM" id="MobiDB-lite"/>
    </source>
</evidence>
<dbReference type="Pfam" id="PF05860">
    <property type="entry name" value="TPS"/>
    <property type="match status" value="1"/>
</dbReference>
<proteinExistence type="predicted"/>
<dbReference type="InterPro" id="IPR006915">
    <property type="entry name" value="DUF637_hemagglutn_put"/>
</dbReference>
<dbReference type="EMBL" id="CP132921">
    <property type="protein sequence ID" value="WMW07606.1"/>
    <property type="molecule type" value="Genomic_DNA"/>
</dbReference>
<feature type="region of interest" description="Disordered" evidence="1">
    <location>
        <begin position="3168"/>
        <end position="3188"/>
    </location>
</feature>
<gene>
    <name evidence="3" type="ORF">RAH46_09760</name>
</gene>
<organism evidence="3 4">
    <name type="scientific">Pseudomonas entomophila</name>
    <dbReference type="NCBI Taxonomy" id="312306"/>
    <lineage>
        <taxon>Bacteria</taxon>
        <taxon>Pseudomonadati</taxon>
        <taxon>Pseudomonadota</taxon>
        <taxon>Gammaproteobacteria</taxon>
        <taxon>Pseudomonadales</taxon>
        <taxon>Pseudomonadaceae</taxon>
        <taxon>Pseudomonas</taxon>
    </lineage>
</organism>
<dbReference type="Gene3D" id="2.160.20.10">
    <property type="entry name" value="Single-stranded right-handed beta-helix, Pectin lyase-like"/>
    <property type="match status" value="1"/>
</dbReference>
<protein>
    <submittedName>
        <fullName evidence="3">DUF637 domain-containing protein</fullName>
    </submittedName>
</protein>
<accession>A0ABY9QX04</accession>
<dbReference type="NCBIfam" id="TIGR01901">
    <property type="entry name" value="adhes_NPXG"/>
    <property type="match status" value="1"/>
</dbReference>
<reference evidence="3 4" key="1">
    <citation type="submission" date="2023-08" db="EMBL/GenBank/DDBJ databases">
        <title>Complete Genome Sequence of Pseudomonas entomophila TVIN A01.</title>
        <authorList>
            <person name="Shelke T."/>
            <person name="Mahar N.S."/>
            <person name="Gupta I."/>
            <person name="Gupta V."/>
        </authorList>
    </citation>
    <scope>NUCLEOTIDE SEQUENCE [LARGE SCALE GENOMIC DNA]</scope>
    <source>
        <strain evidence="3 4">TVIN-A01</strain>
    </source>
</reference>
<dbReference type="Pfam" id="PF05594">
    <property type="entry name" value="Fil_haemagg"/>
    <property type="match status" value="25"/>
</dbReference>